<dbReference type="AlphaFoldDB" id="A0A3G1B2N4"/>
<comment type="catalytic activity">
    <reaction evidence="7">
        <text>2,5-diamino-6-(1-D-ribitylamino)pyrimidin-4(3H)-one 5'-phosphate + NAD(+) = 2,5-diamino-6-(1-D-ribosylamino)pyrimidin-4(3H)-one 5'-phosphate + NADH + H(+)</text>
        <dbReference type="Rhea" id="RHEA:27274"/>
        <dbReference type="ChEBI" id="CHEBI:15378"/>
        <dbReference type="ChEBI" id="CHEBI:57540"/>
        <dbReference type="ChEBI" id="CHEBI:57945"/>
        <dbReference type="ChEBI" id="CHEBI:58890"/>
        <dbReference type="ChEBI" id="CHEBI:59545"/>
        <dbReference type="EC" id="1.1.1.302"/>
    </reaction>
</comment>
<comment type="catalytic activity">
    <reaction evidence="8">
        <text>2,5-diamino-6-(1-D-ribitylamino)pyrimidin-4(3H)-one 5'-phosphate + NADP(+) = 2,5-diamino-6-(1-D-ribosylamino)pyrimidin-4(3H)-one 5'-phosphate + NADPH + H(+)</text>
        <dbReference type="Rhea" id="RHEA:27278"/>
        <dbReference type="ChEBI" id="CHEBI:15378"/>
        <dbReference type="ChEBI" id="CHEBI:57783"/>
        <dbReference type="ChEBI" id="CHEBI:58349"/>
        <dbReference type="ChEBI" id="CHEBI:58890"/>
        <dbReference type="ChEBI" id="CHEBI:59545"/>
        <dbReference type="EC" id="1.1.1.302"/>
    </reaction>
</comment>
<dbReference type="SUPFAM" id="SSF53597">
    <property type="entry name" value="Dihydrofolate reductase-like"/>
    <property type="match status" value="1"/>
</dbReference>
<dbReference type="Gene3D" id="3.40.430.10">
    <property type="entry name" value="Dihydrofolate Reductase, subunit A"/>
    <property type="match status" value="1"/>
</dbReference>
<comment type="similarity">
    <text evidence="2">Belongs to the HTP reductase family.</text>
</comment>
<proteinExistence type="inferred from homology"/>
<organism evidence="11 12">
    <name type="scientific">Candidatus Nitrosotenuis cloacae</name>
    <dbReference type="NCBI Taxonomy" id="1603555"/>
    <lineage>
        <taxon>Archaea</taxon>
        <taxon>Nitrososphaerota</taxon>
        <taxon>Candidatus Nitrosotenuis</taxon>
    </lineage>
</organism>
<evidence type="ECO:0000256" key="8">
    <source>
        <dbReference type="ARBA" id="ARBA00049020"/>
    </source>
</evidence>
<dbReference type="InterPro" id="IPR024072">
    <property type="entry name" value="DHFR-like_dom_sf"/>
</dbReference>
<evidence type="ECO:0000256" key="1">
    <source>
        <dbReference type="ARBA" id="ARBA00005104"/>
    </source>
</evidence>
<dbReference type="KEGG" id="tah:SU86_005130"/>
<evidence type="ECO:0000259" key="10">
    <source>
        <dbReference type="Pfam" id="PF01872"/>
    </source>
</evidence>
<evidence type="ECO:0000256" key="9">
    <source>
        <dbReference type="NCBIfam" id="TIGR01508"/>
    </source>
</evidence>
<dbReference type="GO" id="GO:0009231">
    <property type="term" value="P:riboflavin biosynthetic process"/>
    <property type="evidence" value="ECO:0007669"/>
    <property type="project" value="UniProtKB-UniPathway"/>
</dbReference>
<dbReference type="GeneID" id="24875781"/>
<dbReference type="Proteomes" id="UP000266745">
    <property type="component" value="Chromosome"/>
</dbReference>
<dbReference type="UniPathway" id="UPA00275"/>
<keyword evidence="6" id="KW-0560">Oxidoreductase</keyword>
<evidence type="ECO:0000256" key="5">
    <source>
        <dbReference type="ARBA" id="ARBA00022857"/>
    </source>
</evidence>
<name>A0A3G1B2N4_9ARCH</name>
<keyword evidence="5" id="KW-0521">NADP</keyword>
<evidence type="ECO:0000256" key="3">
    <source>
        <dbReference type="ARBA" id="ARBA00011738"/>
    </source>
</evidence>
<evidence type="ECO:0000256" key="2">
    <source>
        <dbReference type="ARBA" id="ARBA00009723"/>
    </source>
</evidence>
<dbReference type="RefSeq" id="WP_048189421.1">
    <property type="nucleotide sequence ID" value="NZ_CP011097.1"/>
</dbReference>
<dbReference type="OrthoDB" id="10178at2157"/>
<dbReference type="EMBL" id="CP011097">
    <property type="protein sequence ID" value="AJZ75847.1"/>
    <property type="molecule type" value="Genomic_DNA"/>
</dbReference>
<dbReference type="InterPro" id="IPR050765">
    <property type="entry name" value="Riboflavin_Biosynth_HTPR"/>
</dbReference>
<dbReference type="InterPro" id="IPR002734">
    <property type="entry name" value="RibDG_C"/>
</dbReference>
<dbReference type="GO" id="GO:0050661">
    <property type="term" value="F:NADP binding"/>
    <property type="evidence" value="ECO:0007669"/>
    <property type="project" value="InterPro"/>
</dbReference>
<evidence type="ECO:0000256" key="7">
    <source>
        <dbReference type="ARBA" id="ARBA00047550"/>
    </source>
</evidence>
<evidence type="ECO:0000313" key="11">
    <source>
        <dbReference type="EMBL" id="AJZ75847.1"/>
    </source>
</evidence>
<sequence length="216" mass="23773">MVSSRPHIILSAAISLDGKIATITGDSALSSKKDKIRLHRLRSQMDAILVGKNTILQDNPMLNVRYVKGKNPIRIVLDSLGQIPTSSKIIQSSHQIPTIIAVSKKASKKNLANLAKFPVDVVIAGQNKVELKRLLRFLHHKKIKTILLEGGGTTNWDFVSQGLVDEVVVTVTPYLVGGNKAKTLVEGDGFSKISQSLRLNLCKITRQNNELVLYYN</sequence>
<protein>
    <recommendedName>
        <fullName evidence="9">2,5-diamino-6-(ribosylamino)-4(3H)-pyrimidinone 5'-phosphate reductase</fullName>
        <ecNumber evidence="9">1.1.1.302</ecNumber>
    </recommendedName>
</protein>
<keyword evidence="4" id="KW-0686">Riboflavin biosynthesis</keyword>
<feature type="domain" description="Bacterial bifunctional deaminase-reductase C-terminal" evidence="10">
    <location>
        <begin position="6"/>
        <end position="212"/>
    </location>
</feature>
<evidence type="ECO:0000256" key="4">
    <source>
        <dbReference type="ARBA" id="ARBA00022619"/>
    </source>
</evidence>
<dbReference type="NCBIfam" id="TIGR00227">
    <property type="entry name" value="ribD_Cterm"/>
    <property type="match status" value="1"/>
</dbReference>
<dbReference type="EC" id="1.1.1.302" evidence="9"/>
<accession>A0A3G1B2N4</accession>
<keyword evidence="12" id="KW-1185">Reference proteome</keyword>
<evidence type="ECO:0000256" key="6">
    <source>
        <dbReference type="ARBA" id="ARBA00023002"/>
    </source>
</evidence>
<dbReference type="PANTHER" id="PTHR38011:SF7">
    <property type="entry name" value="2,5-DIAMINO-6-RIBOSYLAMINO-4(3H)-PYRIMIDINONE 5'-PHOSPHATE REDUCTASE"/>
    <property type="match status" value="1"/>
</dbReference>
<reference evidence="11 12" key="1">
    <citation type="journal article" date="2016" name="Sci. Rep.">
        <title>A novel ammonia-oxidizing archaeon from wastewater treatment plant: Its enrichment, physiological and genomic characteristics.</title>
        <authorList>
            <person name="Li Y."/>
            <person name="Ding K."/>
            <person name="Wen X."/>
            <person name="Zhang B."/>
            <person name="Shen B."/>
            <person name="Yang Y."/>
        </authorList>
    </citation>
    <scope>NUCLEOTIDE SEQUENCE [LARGE SCALE GENOMIC DNA]</scope>
    <source>
        <strain evidence="11 12">SAT1</strain>
    </source>
</reference>
<evidence type="ECO:0000313" key="12">
    <source>
        <dbReference type="Proteomes" id="UP000266745"/>
    </source>
</evidence>
<dbReference type="STRING" id="1603555.SU86_005130"/>
<dbReference type="GO" id="GO:0008703">
    <property type="term" value="F:5-amino-6-(5-phosphoribosylamino)uracil reductase activity"/>
    <property type="evidence" value="ECO:0007669"/>
    <property type="project" value="InterPro"/>
</dbReference>
<dbReference type="Pfam" id="PF01872">
    <property type="entry name" value="RibD_C"/>
    <property type="match status" value="1"/>
</dbReference>
<dbReference type="InterPro" id="IPR006401">
    <property type="entry name" value="Rib_reduct_arc"/>
</dbReference>
<gene>
    <name evidence="11" type="ORF">SU86_005130</name>
</gene>
<dbReference type="PANTHER" id="PTHR38011">
    <property type="entry name" value="DIHYDROFOLATE REDUCTASE FAMILY PROTEIN (AFU_ORTHOLOGUE AFUA_8G06820)"/>
    <property type="match status" value="1"/>
</dbReference>
<dbReference type="InterPro" id="IPR011549">
    <property type="entry name" value="RibD_C"/>
</dbReference>
<dbReference type="NCBIfam" id="TIGR01508">
    <property type="entry name" value="rib_reduct_arch"/>
    <property type="match status" value="1"/>
</dbReference>
<comment type="pathway">
    <text evidence="1">Cofactor biosynthesis; riboflavin biosynthesis.</text>
</comment>
<comment type="subunit">
    <text evidence="3">Homodimer.</text>
</comment>